<dbReference type="Pfam" id="PF03050">
    <property type="entry name" value="DDE_Tnp_IS66"/>
    <property type="match status" value="1"/>
</dbReference>
<dbReference type="InterPro" id="IPR004291">
    <property type="entry name" value="Transposase_IS66_central"/>
</dbReference>
<dbReference type="PANTHER" id="PTHR33678:SF1">
    <property type="entry name" value="BLL1576 PROTEIN"/>
    <property type="match status" value="1"/>
</dbReference>
<reference evidence="2 3" key="1">
    <citation type="submission" date="2019-06" db="EMBL/GenBank/DDBJ databases">
        <title>Genomic Encyclopedia of Type Strains, Phase IV (KMG-V): Genome sequencing to study the core and pangenomes of soil and plant-associated prokaryotes.</title>
        <authorList>
            <person name="Whitman W."/>
        </authorList>
    </citation>
    <scope>NUCLEOTIDE SEQUENCE [LARGE SCALE GENOMIC DNA]</scope>
    <source>
        <strain evidence="2 3">BR 11140</strain>
    </source>
</reference>
<organism evidence="2 3">
    <name type="scientific">Nitrospirillum amazonense</name>
    <dbReference type="NCBI Taxonomy" id="28077"/>
    <lineage>
        <taxon>Bacteria</taxon>
        <taxon>Pseudomonadati</taxon>
        <taxon>Pseudomonadota</taxon>
        <taxon>Alphaproteobacteria</taxon>
        <taxon>Rhodospirillales</taxon>
        <taxon>Azospirillaceae</taxon>
        <taxon>Nitrospirillum</taxon>
    </lineage>
</organism>
<protein>
    <submittedName>
        <fullName evidence="2">Transposase IS66 family protein</fullName>
    </submittedName>
</protein>
<feature type="domain" description="Transposase IS66 central" evidence="1">
    <location>
        <begin position="2"/>
        <end position="137"/>
    </location>
</feature>
<gene>
    <name evidence="2" type="ORF">FBZ92_101329</name>
</gene>
<name>A0A560IZJ1_9PROT</name>
<evidence type="ECO:0000313" key="3">
    <source>
        <dbReference type="Proteomes" id="UP000318050"/>
    </source>
</evidence>
<evidence type="ECO:0000259" key="1">
    <source>
        <dbReference type="Pfam" id="PF03050"/>
    </source>
</evidence>
<evidence type="ECO:0000313" key="2">
    <source>
        <dbReference type="EMBL" id="TWB64433.1"/>
    </source>
</evidence>
<sequence length="156" mass="17167">MELERSLLADWVGKAAALMAPLANAIAQHVLAGSVLHADDTPVPVLEPGRGKTKTGRLWVYLRDERPHAGQGPPAVLYRYTPDRKGEHPQRELAGFRGHLHADGYGGFDALYDGGRIAEVACMAHVRRKSIATMQRGRSVRNTIRPPSTLWSWCPP</sequence>
<proteinExistence type="predicted"/>
<dbReference type="InterPro" id="IPR052344">
    <property type="entry name" value="Transposase-related"/>
</dbReference>
<comment type="caution">
    <text evidence="2">The sequence shown here is derived from an EMBL/GenBank/DDBJ whole genome shotgun (WGS) entry which is preliminary data.</text>
</comment>
<dbReference type="EMBL" id="VITT01000001">
    <property type="protein sequence ID" value="TWB64433.1"/>
    <property type="molecule type" value="Genomic_DNA"/>
</dbReference>
<dbReference type="AlphaFoldDB" id="A0A560IZJ1"/>
<dbReference type="Proteomes" id="UP000318050">
    <property type="component" value="Unassembled WGS sequence"/>
</dbReference>
<dbReference type="PANTHER" id="PTHR33678">
    <property type="entry name" value="BLL1576 PROTEIN"/>
    <property type="match status" value="1"/>
</dbReference>
<accession>A0A560IZJ1</accession>